<reference evidence="1 2" key="1">
    <citation type="submission" date="2018-12" db="EMBL/GenBank/DDBJ databases">
        <authorList>
            <consortium name="Pathogen Informatics"/>
        </authorList>
    </citation>
    <scope>NUCLEOTIDE SEQUENCE [LARGE SCALE GENOMIC DNA]</scope>
    <source>
        <strain evidence="1 2">NCTC11976</strain>
    </source>
</reference>
<proteinExistence type="predicted"/>
<sequence length="393" mass="45028">MKRRKPSRSEDKFSQLPDEMKLYIRSHLHDAKSLAGLALTSTSFGLFRAESNEIGYLNLVQAVIDNDIESAKKILDANPTLLLPQHVQVNVTSKAVQSQKTWQVFYADAPLKIAYVRRQRQMVEFLLPYFNNIPISKANGKEEASKQLREADIALEKQQAFTIKMIHEGLFKPLVNALKTCTCCKHEANLMQYNDANVTEELIKLKDIILSKNPVFLEKAMDPALLLEEAYRIALGKSDIVNIKDHQGMGNDQVRFFSIKVIGFLQSLLHLELAKALYPHQFAEKAEHEYSIPFYHESPDKPDMLDLEKLIEELSLDTEDPSFDPDQYLPQGLGFTHFVSGYMSRIDDFIVKDSFDNKLIVKLETFRCETDKKLNQLMQDLEESEKPQSIKSI</sequence>
<protein>
    <recommendedName>
        <fullName evidence="3">F-box domain-containing protein</fullName>
    </recommendedName>
</protein>
<evidence type="ECO:0008006" key="3">
    <source>
        <dbReference type="Google" id="ProtNLM"/>
    </source>
</evidence>
<dbReference type="Proteomes" id="UP000277577">
    <property type="component" value="Chromosome"/>
</dbReference>
<keyword evidence="2" id="KW-1185">Reference proteome</keyword>
<accession>A0ABY6T659</accession>
<organism evidence="1 2">
    <name type="scientific">Legionella cherrii</name>
    <dbReference type="NCBI Taxonomy" id="28084"/>
    <lineage>
        <taxon>Bacteria</taxon>
        <taxon>Pseudomonadati</taxon>
        <taxon>Pseudomonadota</taxon>
        <taxon>Gammaproteobacteria</taxon>
        <taxon>Legionellales</taxon>
        <taxon>Legionellaceae</taxon>
        <taxon>Legionella</taxon>
    </lineage>
</organism>
<dbReference type="EMBL" id="LR134173">
    <property type="protein sequence ID" value="VEB35527.1"/>
    <property type="molecule type" value="Genomic_DNA"/>
</dbReference>
<gene>
    <name evidence="1" type="ORF">NCTC11976_01404</name>
</gene>
<dbReference type="RefSeq" id="WP_028381123.1">
    <property type="nucleotide sequence ID" value="NZ_CAAAIT010000004.1"/>
</dbReference>
<name>A0ABY6T659_9GAMM</name>
<evidence type="ECO:0000313" key="2">
    <source>
        <dbReference type="Proteomes" id="UP000277577"/>
    </source>
</evidence>
<evidence type="ECO:0000313" key="1">
    <source>
        <dbReference type="EMBL" id="VEB35527.1"/>
    </source>
</evidence>